<gene>
    <name evidence="2" type="ORF">ADM90_17455</name>
</gene>
<protein>
    <submittedName>
        <fullName evidence="2">Uncharacterized protein</fullName>
    </submittedName>
</protein>
<proteinExistence type="predicted"/>
<dbReference type="AlphaFoldDB" id="A0A0N0UWB4"/>
<evidence type="ECO:0000256" key="1">
    <source>
        <dbReference type="SAM" id="Phobius"/>
    </source>
</evidence>
<dbReference type="EMBL" id="LGCI01000010">
    <property type="protein sequence ID" value="KOY80954.1"/>
    <property type="molecule type" value="Genomic_DNA"/>
</dbReference>
<comment type="caution">
    <text evidence="2">The sequence shown here is derived from an EMBL/GenBank/DDBJ whole genome shotgun (WGS) entry which is preliminary data.</text>
</comment>
<accession>A0A0N0UWB4</accession>
<sequence length="238" mass="27492">MQKKLKRQSTSLILLLIFLLIIVTVIFVLVHRVKLYNQYEASLTGTEVFQYEVREYHNEPRNSMLTIDQQLFFTVDKGYYLLDDSDHGASYQFQDEQKYITINFIKYDADNPVIGGMTGINGSDVLSEQAVHAILKDRQIYNSTDLLLHAIEYFEKEKVTFFSPKKKLEESIFFNSLIQDLVRLGNVEKIAGNIQGLSYSEDNSFLIANGNKSYYISFIGNHSAEEIDRFLNNIVIKN</sequence>
<keyword evidence="1" id="KW-0472">Membrane</keyword>
<keyword evidence="1" id="KW-0812">Transmembrane</keyword>
<evidence type="ECO:0000313" key="2">
    <source>
        <dbReference type="EMBL" id="KOY80954.1"/>
    </source>
</evidence>
<organism evidence="2 3">
    <name type="scientific">Lysinibacillus macroides</name>
    <dbReference type="NCBI Taxonomy" id="33935"/>
    <lineage>
        <taxon>Bacteria</taxon>
        <taxon>Bacillati</taxon>
        <taxon>Bacillota</taxon>
        <taxon>Bacilli</taxon>
        <taxon>Bacillales</taxon>
        <taxon>Bacillaceae</taxon>
        <taxon>Lysinibacillus</taxon>
    </lineage>
</organism>
<dbReference type="Proteomes" id="UP000037977">
    <property type="component" value="Unassembled WGS sequence"/>
</dbReference>
<dbReference type="RefSeq" id="WP_053996193.1">
    <property type="nucleotide sequence ID" value="NZ_CP065643.1"/>
</dbReference>
<reference evidence="2 3" key="1">
    <citation type="submission" date="2015-07" db="EMBL/GenBank/DDBJ databases">
        <title>Genome sequencing project for genomic taxonomy and phylogenomics of Bacillus-like bacteria.</title>
        <authorList>
            <person name="Liu B."/>
            <person name="Wang J."/>
            <person name="Zhu Y."/>
            <person name="Liu G."/>
            <person name="Chen Q."/>
            <person name="Chen Z."/>
            <person name="Che J."/>
            <person name="Ge C."/>
            <person name="Shi H."/>
            <person name="Pan Z."/>
            <person name="Liu X."/>
        </authorList>
    </citation>
    <scope>NUCLEOTIDE SEQUENCE [LARGE SCALE GENOMIC DNA]</scope>
    <source>
        <strain evidence="2 3">DSM 54</strain>
    </source>
</reference>
<dbReference type="PATRIC" id="fig|33935.3.peg.2273"/>
<feature type="transmembrane region" description="Helical" evidence="1">
    <location>
        <begin position="12"/>
        <end position="30"/>
    </location>
</feature>
<keyword evidence="1" id="KW-1133">Transmembrane helix</keyword>
<name>A0A0N0UWB4_9BACI</name>
<evidence type="ECO:0000313" key="3">
    <source>
        <dbReference type="Proteomes" id="UP000037977"/>
    </source>
</evidence>
<keyword evidence="3" id="KW-1185">Reference proteome</keyword>